<dbReference type="Pfam" id="PF07730">
    <property type="entry name" value="HisKA_3"/>
    <property type="match status" value="1"/>
</dbReference>
<evidence type="ECO:0000256" key="8">
    <source>
        <dbReference type="ARBA" id="ARBA00023012"/>
    </source>
</evidence>
<name>A0A7T1F4F1_ATRLM</name>
<evidence type="ECO:0000256" key="1">
    <source>
        <dbReference type="ARBA" id="ARBA00000085"/>
    </source>
</evidence>
<dbReference type="GO" id="GO:0016020">
    <property type="term" value="C:membrane"/>
    <property type="evidence" value="ECO:0007669"/>
    <property type="project" value="InterPro"/>
</dbReference>
<feature type="domain" description="GAF" evidence="9">
    <location>
        <begin position="15"/>
        <end position="155"/>
    </location>
</feature>
<dbReference type="Gene3D" id="3.30.450.40">
    <property type="match status" value="1"/>
</dbReference>
<proteinExistence type="predicted"/>
<dbReference type="PANTHER" id="PTHR24421:SF10">
    <property type="entry name" value="NITRATE_NITRITE SENSOR PROTEIN NARQ"/>
    <property type="match status" value="1"/>
</dbReference>
<keyword evidence="7" id="KW-0067">ATP-binding</keyword>
<dbReference type="PANTHER" id="PTHR24421">
    <property type="entry name" value="NITRATE/NITRITE SENSOR PROTEIN NARX-RELATED"/>
    <property type="match status" value="1"/>
</dbReference>
<dbReference type="InterPro" id="IPR029016">
    <property type="entry name" value="GAF-like_dom_sf"/>
</dbReference>
<keyword evidence="5" id="KW-0547">Nucleotide-binding</keyword>
<keyword evidence="8" id="KW-0902">Two-component regulatory system</keyword>
<gene>
    <name evidence="10" type="primary">liaS</name>
    <name evidence="10" type="ORF">RT761_02684</name>
</gene>
<comment type="catalytic activity">
    <reaction evidence="1">
        <text>ATP + protein L-histidine = ADP + protein N-phospho-L-histidine.</text>
        <dbReference type="EC" id="2.7.13.3"/>
    </reaction>
</comment>
<dbReference type="EC" id="2.7.13.3" evidence="2"/>
<evidence type="ECO:0000256" key="2">
    <source>
        <dbReference type="ARBA" id="ARBA00012438"/>
    </source>
</evidence>
<dbReference type="Proteomes" id="UP000594463">
    <property type="component" value="Chromosome"/>
</dbReference>
<evidence type="ECO:0000256" key="7">
    <source>
        <dbReference type="ARBA" id="ARBA00022840"/>
    </source>
</evidence>
<dbReference type="InterPro" id="IPR003594">
    <property type="entry name" value="HATPase_dom"/>
</dbReference>
<organism evidence="10 11">
    <name type="scientific">Atribacter laminatus</name>
    <dbReference type="NCBI Taxonomy" id="2847778"/>
    <lineage>
        <taxon>Bacteria</taxon>
        <taxon>Pseudomonadati</taxon>
        <taxon>Atribacterota</taxon>
        <taxon>Atribacteria</taxon>
        <taxon>Atribacterales</taxon>
        <taxon>Atribacteraceae</taxon>
        <taxon>Atribacter</taxon>
    </lineage>
</organism>
<evidence type="ECO:0000259" key="9">
    <source>
        <dbReference type="SMART" id="SM00065"/>
    </source>
</evidence>
<dbReference type="EMBL" id="CP065383">
    <property type="protein sequence ID" value="QPM69451.1"/>
    <property type="molecule type" value="Genomic_DNA"/>
</dbReference>
<keyword evidence="6 10" id="KW-0418">Kinase</keyword>
<evidence type="ECO:0000256" key="5">
    <source>
        <dbReference type="ARBA" id="ARBA00022741"/>
    </source>
</evidence>
<dbReference type="Pfam" id="PF02518">
    <property type="entry name" value="HATPase_c"/>
    <property type="match status" value="1"/>
</dbReference>
<dbReference type="InterPro" id="IPR036890">
    <property type="entry name" value="HATPase_C_sf"/>
</dbReference>
<evidence type="ECO:0000256" key="3">
    <source>
        <dbReference type="ARBA" id="ARBA00022553"/>
    </source>
</evidence>
<evidence type="ECO:0000313" key="11">
    <source>
        <dbReference type="Proteomes" id="UP000594463"/>
    </source>
</evidence>
<dbReference type="Gene3D" id="1.20.5.1930">
    <property type="match status" value="1"/>
</dbReference>
<keyword evidence="3" id="KW-0597">Phosphoprotein</keyword>
<dbReference type="Gene3D" id="3.30.565.10">
    <property type="entry name" value="Histidine kinase-like ATPase, C-terminal domain"/>
    <property type="match status" value="1"/>
</dbReference>
<accession>A0A7T1F4F1</accession>
<dbReference type="SUPFAM" id="SSF55781">
    <property type="entry name" value="GAF domain-like"/>
    <property type="match status" value="1"/>
</dbReference>
<protein>
    <recommendedName>
        <fullName evidence="2">histidine kinase</fullName>
        <ecNumber evidence="2">2.7.13.3</ecNumber>
    </recommendedName>
</protein>
<dbReference type="RefSeq" id="WP_218111929.1">
    <property type="nucleotide sequence ID" value="NZ_CP065383.1"/>
</dbReference>
<dbReference type="InterPro" id="IPR011712">
    <property type="entry name" value="Sig_transdc_His_kin_sub3_dim/P"/>
</dbReference>
<dbReference type="GO" id="GO:0046983">
    <property type="term" value="F:protein dimerization activity"/>
    <property type="evidence" value="ECO:0007669"/>
    <property type="project" value="InterPro"/>
</dbReference>
<dbReference type="GO" id="GO:0005524">
    <property type="term" value="F:ATP binding"/>
    <property type="evidence" value="ECO:0007669"/>
    <property type="project" value="UniProtKB-KW"/>
</dbReference>
<dbReference type="SUPFAM" id="SSF55874">
    <property type="entry name" value="ATPase domain of HSP90 chaperone/DNA topoisomerase II/histidine kinase"/>
    <property type="match status" value="1"/>
</dbReference>
<dbReference type="InterPro" id="IPR003018">
    <property type="entry name" value="GAF"/>
</dbReference>
<dbReference type="InterPro" id="IPR050482">
    <property type="entry name" value="Sensor_HK_TwoCompSys"/>
</dbReference>
<keyword evidence="4 10" id="KW-0808">Transferase</keyword>
<keyword evidence="11" id="KW-1185">Reference proteome</keyword>
<evidence type="ECO:0000313" key="10">
    <source>
        <dbReference type="EMBL" id="QPM69451.1"/>
    </source>
</evidence>
<evidence type="ECO:0000256" key="6">
    <source>
        <dbReference type="ARBA" id="ARBA00022777"/>
    </source>
</evidence>
<dbReference type="SMART" id="SM00065">
    <property type="entry name" value="GAF"/>
    <property type="match status" value="1"/>
</dbReference>
<dbReference type="GO" id="GO:0000155">
    <property type="term" value="F:phosphorelay sensor kinase activity"/>
    <property type="evidence" value="ECO:0007669"/>
    <property type="project" value="InterPro"/>
</dbReference>
<reference evidence="10 11" key="1">
    <citation type="journal article" date="2021" name="Nat. Commun.">
        <title>Isolation of a member of the candidate phylum Atribacteria reveals a unique cell membrane structure.</title>
        <authorList>
            <person name="Taiki K."/>
            <person name="Nobu M.K."/>
            <person name="Kusada H."/>
            <person name="Meng X.-Y."/>
            <person name="Hosoki N."/>
            <person name="Uematsu K."/>
            <person name="Yoshioka H."/>
            <person name="Kamagata Y."/>
            <person name="Tamaki H."/>
        </authorList>
    </citation>
    <scope>NUCLEOTIDE SEQUENCE [LARGE SCALE GENOMIC DNA]</scope>
    <source>
        <strain evidence="10 11">RT761</strain>
    </source>
</reference>
<dbReference type="AlphaFoldDB" id="A0A7T1F4F1"/>
<dbReference type="Pfam" id="PF13185">
    <property type="entry name" value="GAF_2"/>
    <property type="match status" value="1"/>
</dbReference>
<sequence>MLTNAIHKKTIEFDLMDDLLQSALSLFQCQTGTIAVLDTSLNLLRIVAATGISERWNDSPFIDPKVGVSGYVLENRQMVIIDEKHDPPFDLKYQRFRDTCSICAPLIDNKKSVIGTISLNKQTGFFQEESIPYLQLMTKEIAIILEEIRLKNEREATIQMLNMVSSIFQGIHCTTNYEGASEAILQAAVTVTRAKKGMIIRPMLYTINISATYQWEEAAEFVRKNQKYLLKILRQTPISKNQFFIDYDNLAKLYFGKHFNLDSNQDFPIFICPIQPEGKPWGFLILVLEEKLHHISSLALEIVLKLAETTYQNIHLLQHNQHLTVQQERLHLARELHDGLTQSLIALRMQLEYFLSLEKTQDQQFLDRMHDTLDECVKDSRAILSRLRRGTKNEKSIRELIENKIKKLSWDTNQQIDFRYNLCEKNLSNNQKRFLIKLIHESIINACKHSSAKKIQVKVGHFRRGVYFIVRDNGKGFLLEKALNKKNSFGLKDLYERVKLIGGALRIQSAVGKGTIVKAVFPIHG</sequence>
<dbReference type="CDD" id="cd16917">
    <property type="entry name" value="HATPase_UhpB-NarQ-NarX-like"/>
    <property type="match status" value="1"/>
</dbReference>
<dbReference type="KEGG" id="alam:RT761_02684"/>
<evidence type="ECO:0000256" key="4">
    <source>
        <dbReference type="ARBA" id="ARBA00022679"/>
    </source>
</evidence>